<dbReference type="SMART" id="SM00409">
    <property type="entry name" value="IG"/>
    <property type="match status" value="4"/>
</dbReference>
<evidence type="ECO:0000256" key="7">
    <source>
        <dbReference type="ARBA" id="ARBA00023157"/>
    </source>
</evidence>
<feature type="domain" description="Ig-like" evidence="10">
    <location>
        <begin position="317"/>
        <end position="404"/>
    </location>
</feature>
<dbReference type="PANTHER" id="PTHR35971">
    <property type="entry name" value="SI:DKEY-31G6.6"/>
    <property type="match status" value="1"/>
</dbReference>
<evidence type="ECO:0000313" key="11">
    <source>
        <dbReference type="EMBL" id="CAE1238874.1"/>
    </source>
</evidence>
<dbReference type="InterPro" id="IPR003599">
    <property type="entry name" value="Ig_sub"/>
</dbReference>
<keyword evidence="12" id="KW-1185">Reference proteome</keyword>
<dbReference type="FunFam" id="2.60.40.10:FF:000050">
    <property type="entry name" value="Titin isoform B"/>
    <property type="match status" value="2"/>
</dbReference>
<keyword evidence="5" id="KW-0597">Phosphoprotein</keyword>
<dbReference type="Proteomes" id="UP000597762">
    <property type="component" value="Unassembled WGS sequence"/>
</dbReference>
<evidence type="ECO:0000256" key="9">
    <source>
        <dbReference type="ARBA" id="ARBA00023319"/>
    </source>
</evidence>
<name>A0A812BMF1_ACAPH</name>
<gene>
    <name evidence="11" type="ORF">SPHA_21556</name>
</gene>
<evidence type="ECO:0000256" key="4">
    <source>
        <dbReference type="ARBA" id="ARBA00022490"/>
    </source>
</evidence>
<dbReference type="InterPro" id="IPR003598">
    <property type="entry name" value="Ig_sub2"/>
</dbReference>
<dbReference type="SUPFAM" id="SSF48726">
    <property type="entry name" value="Immunoglobulin"/>
    <property type="match status" value="4"/>
</dbReference>
<evidence type="ECO:0000256" key="5">
    <source>
        <dbReference type="ARBA" id="ARBA00022553"/>
    </source>
</evidence>
<dbReference type="PANTHER" id="PTHR35971:SF5">
    <property type="entry name" value="OBSCURIN LIKE CYTOSKELETAL ADAPTOR 1"/>
    <property type="match status" value="1"/>
</dbReference>
<keyword evidence="6" id="KW-0677">Repeat</keyword>
<dbReference type="GO" id="GO:0005737">
    <property type="term" value="C:cytoplasm"/>
    <property type="evidence" value="ECO:0007669"/>
    <property type="project" value="UniProtKB-SubCell"/>
</dbReference>
<sequence>MSITAQIVPAICTKQFRLPFERRDVILRLHEVLPSSVEYAKAVFSQKLKEEIKVEPNGTATLICEMVEESTTATWLKDGAILKADNRIEMISEKRTQKLIIHKVTSSDSGVYTCKVGNVSTTARLIVEEMKTEFTRKLTETIVKEKETATFTCETSKENMQSVWMKDGKQIKADKRIEIIREKKIHKLVIHEVTTADKGEYSCVIGSISTTAKLIVEEAVGDVESDEAAKKPEFTKKLTDQEVIEKDTATFVCEMSQENLKPIWMKGGQKLTADKKYEIITNKKIHKLIIHDVTMQDKSEYSCIFGETSTWAKLIVQEVKVEFSKKLNDLKVKEKETVTFVCELSEENVKPIWMKGGQQLKADKKHEMITEKKSQKLIIHDVTAEDKGEYTCIYRDTSTWAKLAVEGEWPRKLNN</sequence>
<accession>A0A812BMF1</accession>
<dbReference type="InterPro" id="IPR036179">
    <property type="entry name" value="Ig-like_dom_sf"/>
</dbReference>
<dbReference type="Pfam" id="PF07679">
    <property type="entry name" value="I-set"/>
    <property type="match status" value="4"/>
</dbReference>
<dbReference type="InterPro" id="IPR007110">
    <property type="entry name" value="Ig-like_dom"/>
</dbReference>
<evidence type="ECO:0000259" key="10">
    <source>
        <dbReference type="PROSITE" id="PS50835"/>
    </source>
</evidence>
<keyword evidence="8" id="KW-0539">Nucleus</keyword>
<feature type="domain" description="Ig-like" evidence="10">
    <location>
        <begin position="34"/>
        <end position="126"/>
    </location>
</feature>
<dbReference type="EMBL" id="CAHIKZ030000791">
    <property type="protein sequence ID" value="CAE1238874.1"/>
    <property type="molecule type" value="Genomic_DNA"/>
</dbReference>
<organism evidence="11 12">
    <name type="scientific">Acanthosepion pharaonis</name>
    <name type="common">Pharaoh cuttlefish</name>
    <name type="synonym">Sepia pharaonis</name>
    <dbReference type="NCBI Taxonomy" id="158019"/>
    <lineage>
        <taxon>Eukaryota</taxon>
        <taxon>Metazoa</taxon>
        <taxon>Spiralia</taxon>
        <taxon>Lophotrochozoa</taxon>
        <taxon>Mollusca</taxon>
        <taxon>Cephalopoda</taxon>
        <taxon>Coleoidea</taxon>
        <taxon>Decapodiformes</taxon>
        <taxon>Sepiida</taxon>
        <taxon>Sepiina</taxon>
        <taxon>Sepiidae</taxon>
        <taxon>Acanthosepion</taxon>
    </lineage>
</organism>
<keyword evidence="9" id="KW-0393">Immunoglobulin domain</keyword>
<evidence type="ECO:0000256" key="1">
    <source>
        <dbReference type="ARBA" id="ARBA00004123"/>
    </source>
</evidence>
<dbReference type="PROSITE" id="PS50835">
    <property type="entry name" value="IG_LIKE"/>
    <property type="match status" value="4"/>
</dbReference>
<reference evidence="11" key="1">
    <citation type="submission" date="2021-01" db="EMBL/GenBank/DDBJ databases">
        <authorList>
            <person name="Li R."/>
            <person name="Bekaert M."/>
        </authorList>
    </citation>
    <scope>NUCLEOTIDE SEQUENCE</scope>
    <source>
        <strain evidence="11">Farmed</strain>
    </source>
</reference>
<evidence type="ECO:0000256" key="6">
    <source>
        <dbReference type="ARBA" id="ARBA00022737"/>
    </source>
</evidence>
<dbReference type="SMART" id="SM00408">
    <property type="entry name" value="IGc2"/>
    <property type="match status" value="4"/>
</dbReference>
<dbReference type="InterPro" id="IPR052385">
    <property type="entry name" value="Obscurin/Obscurin-like_Reg"/>
</dbReference>
<dbReference type="PRINTS" id="PR01832">
    <property type="entry name" value="VEGFRECEPTOR"/>
</dbReference>
<evidence type="ECO:0000313" key="12">
    <source>
        <dbReference type="Proteomes" id="UP000597762"/>
    </source>
</evidence>
<evidence type="ECO:0000256" key="8">
    <source>
        <dbReference type="ARBA" id="ARBA00023242"/>
    </source>
</evidence>
<feature type="domain" description="Ig-like" evidence="10">
    <location>
        <begin position="132"/>
        <end position="215"/>
    </location>
</feature>
<comment type="similarity">
    <text evidence="3">Belongs to the protein kinase superfamily. CAMK Ser/Thr protein kinase family.</text>
</comment>
<evidence type="ECO:0000256" key="2">
    <source>
        <dbReference type="ARBA" id="ARBA00004496"/>
    </source>
</evidence>
<keyword evidence="4" id="KW-0963">Cytoplasm</keyword>
<dbReference type="AlphaFoldDB" id="A0A812BMF1"/>
<proteinExistence type="inferred from homology"/>
<feature type="domain" description="Ig-like" evidence="10">
    <location>
        <begin position="232"/>
        <end position="303"/>
    </location>
</feature>
<comment type="caution">
    <text evidence="11">The sequence shown here is derived from an EMBL/GenBank/DDBJ whole genome shotgun (WGS) entry which is preliminary data.</text>
</comment>
<dbReference type="Gene3D" id="2.60.40.10">
    <property type="entry name" value="Immunoglobulins"/>
    <property type="match status" value="4"/>
</dbReference>
<dbReference type="FunFam" id="2.60.40.10:FF:000214">
    <property type="entry name" value="titin isoform X1"/>
    <property type="match status" value="2"/>
</dbReference>
<dbReference type="InterPro" id="IPR013098">
    <property type="entry name" value="Ig_I-set"/>
</dbReference>
<evidence type="ECO:0000256" key="3">
    <source>
        <dbReference type="ARBA" id="ARBA00006692"/>
    </source>
</evidence>
<protein>
    <recommendedName>
        <fullName evidence="10">Ig-like domain-containing protein</fullName>
    </recommendedName>
</protein>
<dbReference type="GO" id="GO:0005634">
    <property type="term" value="C:nucleus"/>
    <property type="evidence" value="ECO:0007669"/>
    <property type="project" value="UniProtKB-SubCell"/>
</dbReference>
<dbReference type="OrthoDB" id="6115582at2759"/>
<dbReference type="InterPro" id="IPR013783">
    <property type="entry name" value="Ig-like_fold"/>
</dbReference>
<comment type="subcellular location">
    <subcellularLocation>
        <location evidence="2">Cytoplasm</location>
    </subcellularLocation>
    <subcellularLocation>
        <location evidence="1">Nucleus</location>
    </subcellularLocation>
</comment>
<keyword evidence="7" id="KW-1015">Disulfide bond</keyword>